<accession>A0A917QIA9</accession>
<dbReference type="GO" id="GO:0009307">
    <property type="term" value="P:DNA restriction-modification system"/>
    <property type="evidence" value="ECO:0007669"/>
    <property type="project" value="UniProtKB-KW"/>
</dbReference>
<dbReference type="AlphaFoldDB" id="A0A917QIA9"/>
<evidence type="ECO:0000256" key="4">
    <source>
        <dbReference type="SAM" id="MobiDB-lite"/>
    </source>
</evidence>
<reference evidence="6 7" key="1">
    <citation type="journal article" date="2014" name="Int. J. Syst. Evol. Microbiol.">
        <title>Complete genome sequence of Corynebacterium casei LMG S-19264T (=DSM 44701T), isolated from a smear-ripened cheese.</title>
        <authorList>
            <consortium name="US DOE Joint Genome Institute (JGI-PGF)"/>
            <person name="Walter F."/>
            <person name="Albersmeier A."/>
            <person name="Kalinowski J."/>
            <person name="Ruckert C."/>
        </authorList>
    </citation>
    <scope>NUCLEOTIDE SEQUENCE [LARGE SCALE GENOMIC DNA]</scope>
    <source>
        <strain evidence="6 7">CGMCC 1.9161</strain>
    </source>
</reference>
<evidence type="ECO:0000256" key="1">
    <source>
        <dbReference type="ARBA" id="ARBA00010923"/>
    </source>
</evidence>
<comment type="caution">
    <text evidence="6">The sequence shown here is derived from an EMBL/GenBank/DDBJ whole genome shotgun (WGS) entry which is preliminary data.</text>
</comment>
<evidence type="ECO:0000256" key="2">
    <source>
        <dbReference type="ARBA" id="ARBA00022747"/>
    </source>
</evidence>
<organism evidence="6 7">
    <name type="scientific">Salinarimonas ramus</name>
    <dbReference type="NCBI Taxonomy" id="690164"/>
    <lineage>
        <taxon>Bacteria</taxon>
        <taxon>Pseudomonadati</taxon>
        <taxon>Pseudomonadota</taxon>
        <taxon>Alphaproteobacteria</taxon>
        <taxon>Hyphomicrobiales</taxon>
        <taxon>Salinarimonadaceae</taxon>
        <taxon>Salinarimonas</taxon>
    </lineage>
</organism>
<feature type="compositionally biased region" description="Acidic residues" evidence="4">
    <location>
        <begin position="425"/>
        <end position="440"/>
    </location>
</feature>
<dbReference type="Pfam" id="PF01420">
    <property type="entry name" value="Methylase_S"/>
    <property type="match status" value="1"/>
</dbReference>
<protein>
    <recommendedName>
        <fullName evidence="5">Type I restriction modification DNA specificity domain-containing protein</fullName>
    </recommendedName>
</protein>
<dbReference type="GO" id="GO:0003677">
    <property type="term" value="F:DNA binding"/>
    <property type="evidence" value="ECO:0007669"/>
    <property type="project" value="UniProtKB-KW"/>
</dbReference>
<dbReference type="Proteomes" id="UP000600449">
    <property type="component" value="Unassembled WGS sequence"/>
</dbReference>
<evidence type="ECO:0000313" key="7">
    <source>
        <dbReference type="Proteomes" id="UP000600449"/>
    </source>
</evidence>
<dbReference type="SUPFAM" id="SSF116734">
    <property type="entry name" value="DNA methylase specificity domain"/>
    <property type="match status" value="2"/>
</dbReference>
<keyword evidence="3" id="KW-0238">DNA-binding</keyword>
<dbReference type="InterPro" id="IPR044946">
    <property type="entry name" value="Restrct_endonuc_typeI_TRD_sf"/>
</dbReference>
<dbReference type="PANTHER" id="PTHR30408">
    <property type="entry name" value="TYPE-1 RESTRICTION ENZYME ECOKI SPECIFICITY PROTEIN"/>
    <property type="match status" value="1"/>
</dbReference>
<dbReference type="InterPro" id="IPR052021">
    <property type="entry name" value="Type-I_RS_S_subunit"/>
</dbReference>
<dbReference type="Gene3D" id="3.90.220.20">
    <property type="entry name" value="DNA methylase specificity domains"/>
    <property type="match status" value="2"/>
</dbReference>
<sequence>MKGAGRYPEYRDSGLAWLGEVPAHWEVLRSKLLFREIDRRSDDGSETHLSMSQLHGLVPNSQVESWRMVSESYAGGKLCEEDDLVLNRLKAHLGVFARAPMAGVISPDYTVFRKRAELETAYFEYTYKTPQLKAELRKAVRGIVEGFWRLYTDDFGDIRVPVPPLDEQRRIVAVLDAHDAKVRRFVRAKRRMIGVLEERKQSLIAHYLQPQKDGWTEKRLKDWAVVNACDLPENTPFDFEFDYFDIGCIGTGRLLERPTRLSFEEAPSRARRVLSAGDVLVSTVRTYLRAVYFLEHWPEPAVASTGFAVLSARPGTSARLLARAIMSKEFTDRVTRESIGVAYPAISETRLSRFKLALPSDHGTQQDLAARIDSETAEIDAAIARIEREIALVREYRERLVADVVTGKLDVRSVQLDDKTLSVESDEDALLDAEDDEDEGDAIHADAAE</sequence>
<proteinExistence type="inferred from homology"/>
<evidence type="ECO:0000256" key="3">
    <source>
        <dbReference type="ARBA" id="ARBA00023125"/>
    </source>
</evidence>
<evidence type="ECO:0000313" key="6">
    <source>
        <dbReference type="EMBL" id="GGK51754.1"/>
    </source>
</evidence>
<name>A0A917QIA9_9HYPH</name>
<keyword evidence="7" id="KW-1185">Reference proteome</keyword>
<keyword evidence="2" id="KW-0680">Restriction system</keyword>
<dbReference type="InterPro" id="IPR000055">
    <property type="entry name" value="Restrct_endonuc_typeI_TRD"/>
</dbReference>
<comment type="similarity">
    <text evidence="1">Belongs to the type-I restriction system S methylase family.</text>
</comment>
<dbReference type="EMBL" id="BMMF01000015">
    <property type="protein sequence ID" value="GGK51754.1"/>
    <property type="molecule type" value="Genomic_DNA"/>
</dbReference>
<dbReference type="RefSeq" id="WP_188915373.1">
    <property type="nucleotide sequence ID" value="NZ_BMMF01000015.1"/>
</dbReference>
<evidence type="ECO:0000259" key="5">
    <source>
        <dbReference type="Pfam" id="PF01420"/>
    </source>
</evidence>
<gene>
    <name evidence="6" type="ORF">GCM10011322_43480</name>
</gene>
<feature type="region of interest" description="Disordered" evidence="4">
    <location>
        <begin position="425"/>
        <end position="449"/>
    </location>
</feature>
<feature type="domain" description="Type I restriction modification DNA specificity" evidence="5">
    <location>
        <begin position="91"/>
        <end position="180"/>
    </location>
</feature>
<dbReference type="PANTHER" id="PTHR30408:SF12">
    <property type="entry name" value="TYPE I RESTRICTION ENZYME MJAVIII SPECIFICITY SUBUNIT"/>
    <property type="match status" value="1"/>
</dbReference>